<sequence length="257" mass="29473">MDKKEFDSKVKEIIAEIERLKNIMDSPEQILQNFYDAYKPNLLQKTMEFLGYGEDEVYEVLIGQISRLPALSNCKITRATKEPLSPLRISYRDPEFELMIIDIKAHRYESVFESVVKGLEYRVRDAEKVRETAQANVNEMKSLESRVRTICAGEIPLRKTSFQKRGALKNYLTGLGWYTKEAATRACDNTGAFLNNIQEEIDKRQSILAEAQQKYSECLSAQESFENNPYLQNAVKDLTELLQESGYTSRNNLVSAG</sequence>
<reference evidence="2 3" key="1">
    <citation type="submission" date="2019-06" db="EMBL/GenBank/DDBJ databases">
        <title>Draft genome sequences of 15 bacterial species constituting the stable defined intestinal microbiota of the GM15 gnotobiotic mouse model.</title>
        <authorList>
            <person name="Elie C."/>
            <person name="Mathieu A."/>
            <person name="Saliou A."/>
            <person name="Darnaud M."/>
            <person name="Leulier F."/>
            <person name="Tamellini A."/>
        </authorList>
    </citation>
    <scope>NUCLEOTIDE SEQUENCE [LARGE SCALE GENOMIC DNA]</scope>
    <source>
        <strain evidence="2 3">JM4-15</strain>
    </source>
</reference>
<proteinExistence type="predicted"/>
<evidence type="ECO:0000313" key="2">
    <source>
        <dbReference type="EMBL" id="NDO37741.1"/>
    </source>
</evidence>
<dbReference type="RefSeq" id="WP_162220223.1">
    <property type="nucleotide sequence ID" value="NZ_VIQT01000002.1"/>
</dbReference>
<feature type="coiled-coil region" evidence="1">
    <location>
        <begin position="116"/>
        <end position="146"/>
    </location>
</feature>
<evidence type="ECO:0000313" key="3">
    <source>
        <dbReference type="Proteomes" id="UP000462501"/>
    </source>
</evidence>
<gene>
    <name evidence="2" type="ORF">FMM72_00510</name>
</gene>
<accession>A0A845SZN9</accession>
<evidence type="ECO:0000256" key="1">
    <source>
        <dbReference type="SAM" id="Coils"/>
    </source>
</evidence>
<dbReference type="AlphaFoldDB" id="A0A845SZN9"/>
<keyword evidence="1" id="KW-0175">Coiled coil</keyword>
<dbReference type="Proteomes" id="UP000462501">
    <property type="component" value="Unassembled WGS sequence"/>
</dbReference>
<organism evidence="2 3">
    <name type="scientific">Anaerotruncus colihominis</name>
    <dbReference type="NCBI Taxonomy" id="169435"/>
    <lineage>
        <taxon>Bacteria</taxon>
        <taxon>Bacillati</taxon>
        <taxon>Bacillota</taxon>
        <taxon>Clostridia</taxon>
        <taxon>Eubacteriales</taxon>
        <taxon>Oscillospiraceae</taxon>
        <taxon>Anaerotruncus</taxon>
    </lineage>
</organism>
<dbReference type="EMBL" id="VIQT01000002">
    <property type="protein sequence ID" value="NDO37741.1"/>
    <property type="molecule type" value="Genomic_DNA"/>
</dbReference>
<name>A0A845SZN9_9FIRM</name>
<comment type="caution">
    <text evidence="2">The sequence shown here is derived from an EMBL/GenBank/DDBJ whole genome shotgun (WGS) entry which is preliminary data.</text>
</comment>
<protein>
    <submittedName>
        <fullName evidence="2">Uncharacterized protein</fullName>
    </submittedName>
</protein>